<evidence type="ECO:0000256" key="6">
    <source>
        <dbReference type="ARBA" id="ARBA00049183"/>
    </source>
</evidence>
<dbReference type="InterPro" id="IPR038107">
    <property type="entry name" value="Glycos_transf_N_sf"/>
</dbReference>
<name>A0A381EI73_CAMUP</name>
<evidence type="ECO:0000313" key="12">
    <source>
        <dbReference type="Proteomes" id="UP000254161"/>
    </source>
</evidence>
<dbReference type="NCBIfam" id="NF004389">
    <property type="entry name" value="PRK05749.1-5"/>
    <property type="match status" value="1"/>
</dbReference>
<dbReference type="GO" id="GO:0009245">
    <property type="term" value="P:lipid A biosynthetic process"/>
    <property type="evidence" value="ECO:0007669"/>
    <property type="project" value="TreeGrafter"/>
</dbReference>
<evidence type="ECO:0000256" key="7">
    <source>
        <dbReference type="PIRSR" id="PIRSR639901-1"/>
    </source>
</evidence>
<dbReference type="UniPathway" id="UPA00958"/>
<dbReference type="EMBL" id="UFUZ01000001">
    <property type="protein sequence ID" value="SUX26696.1"/>
    <property type="molecule type" value="Genomic_DNA"/>
</dbReference>
<sequence>MIIAYYFLTWVAFFIGAIPLFFLSFFKTKYKKSLKARFFLYKNSCQKARVHFHACSLGEVRSVGILSKKFDSRISVITQTGFEEAKKFCKKVNFLAFENWLPFWFKRCEVLVIFEAEYWLMLVFMAKLRGARVLLINARISNHSYKVYLRFAFFYRLIFSYIDEVFAQSAKDKQKLEQLGAKNVKIFKNIKANLEIKPSKHYAKLKERLIIFASTHQNEEELLLKAIYLQKDEKLIIAPRHPERFLEVENLLQHYVYEKFSNLKKWEDFKGQILLLDVLGELINFYAISDVVVLGGSFVEGIGGHNPIEVASFNNVLITGIFIHNQENLFAEVENVNFCEDLTSLNSMIHHLNKKARISQNKDLSMIENAIKEGLNARKSL</sequence>
<comment type="catalytic activity">
    <reaction evidence="6 9">
        <text>lipid IVA (E. coli) + CMP-3-deoxy-beta-D-manno-octulosonate = alpha-Kdo-(2-&gt;6)-lipid IVA (E. coli) + CMP + H(+)</text>
        <dbReference type="Rhea" id="RHEA:28066"/>
        <dbReference type="ChEBI" id="CHEBI:15378"/>
        <dbReference type="ChEBI" id="CHEBI:58603"/>
        <dbReference type="ChEBI" id="CHEBI:60364"/>
        <dbReference type="ChEBI" id="CHEBI:60377"/>
        <dbReference type="ChEBI" id="CHEBI:85987"/>
        <dbReference type="EC" id="2.4.99.12"/>
    </reaction>
</comment>
<comment type="subcellular location">
    <subcellularLocation>
        <location evidence="9">Cell membrane</location>
    </subcellularLocation>
</comment>
<keyword evidence="9" id="KW-0448">Lipopolysaccharide biosynthesis</keyword>
<comment type="pathway">
    <text evidence="1 9">Bacterial outer membrane biogenesis; LPS core biosynthesis.</text>
</comment>
<feature type="site" description="Transition state stabilizer" evidence="8">
    <location>
        <position position="115"/>
    </location>
</feature>
<evidence type="ECO:0000259" key="10">
    <source>
        <dbReference type="Pfam" id="PF04413"/>
    </source>
</evidence>
<keyword evidence="4 9" id="KW-0808">Transferase</keyword>
<dbReference type="InterPro" id="IPR007507">
    <property type="entry name" value="Glycos_transf_N"/>
</dbReference>
<evidence type="ECO:0000256" key="4">
    <source>
        <dbReference type="ARBA" id="ARBA00022679"/>
    </source>
</evidence>
<evidence type="ECO:0000256" key="2">
    <source>
        <dbReference type="ARBA" id="ARBA00012621"/>
    </source>
</evidence>
<dbReference type="EC" id="2.4.99.12" evidence="2 9"/>
<dbReference type="AlphaFoldDB" id="A0A381EI73"/>
<dbReference type="InterPro" id="IPR039901">
    <property type="entry name" value="Kdotransferase"/>
</dbReference>
<dbReference type="Gene3D" id="3.40.50.2000">
    <property type="entry name" value="Glycogen Phosphorylase B"/>
    <property type="match status" value="1"/>
</dbReference>
<dbReference type="Pfam" id="PF04413">
    <property type="entry name" value="Glycos_transf_N"/>
    <property type="match status" value="1"/>
</dbReference>
<protein>
    <recommendedName>
        <fullName evidence="3 9">3-deoxy-D-manno-octulosonic acid transferase</fullName>
        <shortName evidence="9">Kdo transferase</shortName>
        <ecNumber evidence="2 9">2.4.99.12</ecNumber>
    </recommendedName>
    <alternativeName>
        <fullName evidence="5 9">Lipid IV(A) 3-deoxy-D-manno-octulosonic acid transferase</fullName>
    </alternativeName>
</protein>
<keyword evidence="9" id="KW-1133">Transmembrane helix</keyword>
<evidence type="ECO:0000313" key="11">
    <source>
        <dbReference type="EMBL" id="SUX26696.1"/>
    </source>
</evidence>
<evidence type="ECO:0000256" key="3">
    <source>
        <dbReference type="ARBA" id="ARBA00019077"/>
    </source>
</evidence>
<dbReference type="GO" id="GO:0043842">
    <property type="term" value="F:Kdo transferase activity"/>
    <property type="evidence" value="ECO:0007669"/>
    <property type="project" value="UniProtKB-EC"/>
</dbReference>
<keyword evidence="9" id="KW-0472">Membrane</keyword>
<feature type="active site" description="Proton acceptor" evidence="7">
    <location>
        <position position="59"/>
    </location>
</feature>
<evidence type="ECO:0000256" key="5">
    <source>
        <dbReference type="ARBA" id="ARBA00031445"/>
    </source>
</evidence>
<dbReference type="RefSeq" id="WP_115629916.1">
    <property type="nucleotide sequence ID" value="NZ_JANKIR010000021.1"/>
</dbReference>
<proteinExistence type="inferred from homology"/>
<accession>A0A381EI73</accession>
<evidence type="ECO:0000256" key="1">
    <source>
        <dbReference type="ARBA" id="ARBA00004713"/>
    </source>
</evidence>
<dbReference type="GO" id="GO:0009244">
    <property type="term" value="P:lipopolysaccharide core region biosynthetic process"/>
    <property type="evidence" value="ECO:0007669"/>
    <property type="project" value="UniProtKB-UniRule"/>
</dbReference>
<gene>
    <name evidence="11" type="primary">kdtA</name>
    <name evidence="11" type="ORF">NCTC12264_00925</name>
</gene>
<organism evidence="11 12">
    <name type="scientific">Campylobacter upsaliensis</name>
    <dbReference type="NCBI Taxonomy" id="28080"/>
    <lineage>
        <taxon>Bacteria</taxon>
        <taxon>Pseudomonadati</taxon>
        <taxon>Campylobacterota</taxon>
        <taxon>Epsilonproteobacteria</taxon>
        <taxon>Campylobacterales</taxon>
        <taxon>Campylobacteraceae</taxon>
        <taxon>Campylobacter</taxon>
    </lineage>
</organism>
<feature type="domain" description="3-deoxy-D-manno-octulosonic-acid transferase N-terminal" evidence="10">
    <location>
        <begin position="33"/>
        <end position="192"/>
    </location>
</feature>
<evidence type="ECO:0000256" key="8">
    <source>
        <dbReference type="PIRSR" id="PIRSR639901-2"/>
    </source>
</evidence>
<comment type="similarity">
    <text evidence="9">Belongs to the glycosyltransferase group 1 family.</text>
</comment>
<dbReference type="GO" id="GO:0005886">
    <property type="term" value="C:plasma membrane"/>
    <property type="evidence" value="ECO:0007669"/>
    <property type="project" value="UniProtKB-SubCell"/>
</dbReference>
<keyword evidence="11" id="KW-0328">Glycosyltransferase</keyword>
<evidence type="ECO:0000256" key="9">
    <source>
        <dbReference type="RuleBase" id="RU365103"/>
    </source>
</evidence>
<keyword evidence="9" id="KW-1003">Cell membrane</keyword>
<comment type="function">
    <text evidence="9">Involved in lipopolysaccharide (LPS) biosynthesis. Catalyzes the transfer of 3-deoxy-D-manno-octulosonate (Kdo) residue(s) from CMP-Kdo to lipid IV(A), the tetraacyldisaccharide-1,4'-bisphosphate precursor of lipid A.</text>
</comment>
<dbReference type="Gene3D" id="3.40.50.11720">
    <property type="entry name" value="3-Deoxy-D-manno-octulosonic-acid transferase, N-terminal domain"/>
    <property type="match status" value="1"/>
</dbReference>
<dbReference type="Proteomes" id="UP000254161">
    <property type="component" value="Unassembled WGS sequence"/>
</dbReference>
<feature type="transmembrane region" description="Helical" evidence="9">
    <location>
        <begin position="6"/>
        <end position="26"/>
    </location>
</feature>
<feature type="site" description="Transition state stabilizer" evidence="8">
    <location>
        <position position="191"/>
    </location>
</feature>
<keyword evidence="9" id="KW-0812">Transmembrane</keyword>
<dbReference type="PANTHER" id="PTHR42755:SF1">
    <property type="entry name" value="3-DEOXY-D-MANNO-OCTULOSONIC ACID TRANSFERASE, MITOCHONDRIAL-RELATED"/>
    <property type="match status" value="1"/>
</dbReference>
<reference evidence="11 12" key="1">
    <citation type="submission" date="2018-06" db="EMBL/GenBank/DDBJ databases">
        <authorList>
            <consortium name="Pathogen Informatics"/>
            <person name="Doyle S."/>
        </authorList>
    </citation>
    <scope>NUCLEOTIDE SEQUENCE [LARGE SCALE GENOMIC DNA]</scope>
    <source>
        <strain evidence="11 12">NCTC12264</strain>
    </source>
</reference>
<dbReference type="PANTHER" id="PTHR42755">
    <property type="entry name" value="3-DEOXY-MANNO-OCTULOSONATE CYTIDYLYLTRANSFERASE"/>
    <property type="match status" value="1"/>
</dbReference>